<keyword evidence="6 8" id="KW-0472">Membrane</keyword>
<evidence type="ECO:0000256" key="8">
    <source>
        <dbReference type="SAM" id="Phobius"/>
    </source>
</evidence>
<feature type="compositionally biased region" description="Polar residues" evidence="7">
    <location>
        <begin position="111"/>
        <end position="129"/>
    </location>
</feature>
<dbReference type="PhylomeDB" id="B3S2H8"/>
<evidence type="ECO:0000256" key="1">
    <source>
        <dbReference type="ARBA" id="ARBA00004141"/>
    </source>
</evidence>
<dbReference type="EMBL" id="DS985247">
    <property type="protein sequence ID" value="EDV23422.1"/>
    <property type="molecule type" value="Genomic_DNA"/>
</dbReference>
<dbReference type="STRING" id="10228.B3S2H8"/>
<comment type="subcellular location">
    <subcellularLocation>
        <location evidence="1">Membrane</location>
        <topology evidence="1">Multi-pass membrane protein</topology>
    </subcellularLocation>
</comment>
<evidence type="ECO:0000256" key="2">
    <source>
        <dbReference type="ARBA" id="ARBA00005944"/>
    </source>
</evidence>
<accession>B3S2H8</accession>
<dbReference type="InParanoid" id="B3S2H8"/>
<evidence type="ECO:0000256" key="6">
    <source>
        <dbReference type="ARBA" id="ARBA00023136"/>
    </source>
</evidence>
<feature type="transmembrane region" description="Helical" evidence="8">
    <location>
        <begin position="417"/>
        <end position="445"/>
    </location>
</feature>
<dbReference type="RefSeq" id="XP_002114332.1">
    <property type="nucleotide sequence ID" value="XM_002114296.1"/>
</dbReference>
<dbReference type="KEGG" id="tad:TRIADDRAFT_58030"/>
<dbReference type="GO" id="GO:0005783">
    <property type="term" value="C:endoplasmic reticulum"/>
    <property type="evidence" value="ECO:0000318"/>
    <property type="project" value="GO_Central"/>
</dbReference>
<feature type="transmembrane region" description="Helical" evidence="8">
    <location>
        <begin position="294"/>
        <end position="312"/>
    </location>
</feature>
<keyword evidence="5 8" id="KW-1133">Transmembrane helix</keyword>
<evidence type="ECO:0000313" key="11">
    <source>
        <dbReference type="Proteomes" id="UP000009022"/>
    </source>
</evidence>
<keyword evidence="9" id="KW-0732">Signal</keyword>
<dbReference type="HOGENOM" id="CLU_503758_0_0_1"/>
<proteinExistence type="inferred from homology"/>
<keyword evidence="11" id="KW-1185">Reference proteome</keyword>
<feature type="chain" id="PRO_5002798562" description="Chloride channel CLIC-like protein 1" evidence="9">
    <location>
        <begin position="23"/>
        <end position="541"/>
    </location>
</feature>
<sequence>MMLFHRLFLFTIICGLPQQSIADDELKVPSLDNDFDTINQQLVESQVKNKPIWDNLDNEFDGIADYTAKGDKFAHVAVKNLELKGSPENDVKNNVKAINDQSTKISRNRQQDSTSNDLKNNNFKATNHQPIKLEGNRHADANHLDNKLNIIDDQSIKSDLNIDSPSRNRNPLNKQAALNQYLHSNYYQTFVKRLINVLKKINTTNEEVTLSVSIKTSEILSLEMLIDDISNLDRVDEIMNIIVDRTQPQSFSFVNVDSGFMLDSYVKSEVVLLIVLAAIFSTILLLCRGNYISLVVYFIVFGLILSWPWEWLRLYKEAIGKSLLNSRLETECRRYREAELKRSFAGTIGKYMYEFLFVSSDPCADNMKYVMKDALLDVTPNKALWSCIWGSTFEYFRILIELMGESFSPLLGKIPPLWQPVIAIVFIFVIIVVSLLPIACIVIAIRMLTNIKRNSHIELPDPIKKQLNSMEAELEKQNKKLQIQSQMLIKIDRKASDTILTVKNSPVQKNDYIDLSKSQTDWEAEQKCGTFEIIRTISSDE</sequence>
<dbReference type="GeneID" id="6755221"/>
<reference evidence="10 11" key="1">
    <citation type="journal article" date="2008" name="Nature">
        <title>The Trichoplax genome and the nature of placozoans.</title>
        <authorList>
            <person name="Srivastava M."/>
            <person name="Begovic E."/>
            <person name="Chapman J."/>
            <person name="Putnam N.H."/>
            <person name="Hellsten U."/>
            <person name="Kawashima T."/>
            <person name="Kuo A."/>
            <person name="Mitros T."/>
            <person name="Salamov A."/>
            <person name="Carpenter M.L."/>
            <person name="Signorovitch A.Y."/>
            <person name="Moreno M.A."/>
            <person name="Kamm K."/>
            <person name="Grimwood J."/>
            <person name="Schmutz J."/>
            <person name="Shapiro H."/>
            <person name="Grigoriev I.V."/>
            <person name="Buss L.W."/>
            <person name="Schierwater B."/>
            <person name="Dellaporta S.L."/>
            <person name="Rokhsar D.S."/>
        </authorList>
    </citation>
    <scope>NUCLEOTIDE SEQUENCE [LARGE SCALE GENOMIC DNA]</scope>
    <source>
        <strain evidence="10 11">Grell-BS-1999</strain>
    </source>
</reference>
<feature type="transmembrane region" description="Helical" evidence="8">
    <location>
        <begin position="270"/>
        <end position="287"/>
    </location>
</feature>
<comment type="similarity">
    <text evidence="2">Belongs to the chloride channel MCLC family.</text>
</comment>
<dbReference type="AlphaFoldDB" id="B3S2H8"/>
<evidence type="ECO:0000256" key="5">
    <source>
        <dbReference type="ARBA" id="ARBA00022989"/>
    </source>
</evidence>
<evidence type="ECO:0000313" key="10">
    <source>
        <dbReference type="EMBL" id="EDV23422.1"/>
    </source>
</evidence>
<gene>
    <name evidence="10" type="ORF">TRIADDRAFT_58030</name>
</gene>
<evidence type="ECO:0000256" key="4">
    <source>
        <dbReference type="ARBA" id="ARBA00022692"/>
    </source>
</evidence>
<dbReference type="CTD" id="6755221"/>
<keyword evidence="4 8" id="KW-0812">Transmembrane</keyword>
<dbReference type="GO" id="GO:0016020">
    <property type="term" value="C:membrane"/>
    <property type="evidence" value="ECO:0000318"/>
    <property type="project" value="GO_Central"/>
</dbReference>
<dbReference type="PANTHER" id="PTHR34093:SF1">
    <property type="entry name" value="CHLORIDE CHANNEL CLIC-LIKE PROTEIN 1"/>
    <property type="match status" value="1"/>
</dbReference>
<protein>
    <recommendedName>
        <fullName evidence="3">Chloride channel CLIC-like protein 1</fullName>
    </recommendedName>
</protein>
<dbReference type="OrthoDB" id="10037397at2759"/>
<feature type="signal peptide" evidence="9">
    <location>
        <begin position="1"/>
        <end position="22"/>
    </location>
</feature>
<evidence type="ECO:0000256" key="3">
    <source>
        <dbReference type="ARBA" id="ARBA00015571"/>
    </source>
</evidence>
<organism evidence="10 11">
    <name type="scientific">Trichoplax adhaerens</name>
    <name type="common">Trichoplax reptans</name>
    <dbReference type="NCBI Taxonomy" id="10228"/>
    <lineage>
        <taxon>Eukaryota</taxon>
        <taxon>Metazoa</taxon>
        <taxon>Placozoa</taxon>
        <taxon>Uniplacotomia</taxon>
        <taxon>Trichoplacea</taxon>
        <taxon>Trichoplacidae</taxon>
        <taxon>Trichoplax</taxon>
    </lineage>
</organism>
<dbReference type="GO" id="GO:0005254">
    <property type="term" value="F:chloride channel activity"/>
    <property type="evidence" value="ECO:0000318"/>
    <property type="project" value="GO_Central"/>
</dbReference>
<feature type="region of interest" description="Disordered" evidence="7">
    <location>
        <begin position="86"/>
        <end position="130"/>
    </location>
</feature>
<name>B3S2H8_TRIAD</name>
<dbReference type="Proteomes" id="UP000009022">
    <property type="component" value="Unassembled WGS sequence"/>
</dbReference>
<dbReference type="PANTHER" id="PTHR34093">
    <property type="entry name" value="CHLORIDE CHANNEL CLIC-LIKE PROTEIN 1"/>
    <property type="match status" value="1"/>
</dbReference>
<evidence type="ECO:0000256" key="9">
    <source>
        <dbReference type="SAM" id="SignalP"/>
    </source>
</evidence>
<dbReference type="InterPro" id="IPR009231">
    <property type="entry name" value="Chloride_chnl_CLIC-like"/>
</dbReference>
<evidence type="ECO:0000256" key="7">
    <source>
        <dbReference type="SAM" id="MobiDB-lite"/>
    </source>
</evidence>